<sequence length="378" mass="42591">MFGHLFKYRLKKLLRTKEMIFWTLAFPIILSIFFNLAFQNLDSSEGFDPIPAAVVTDDSYAHHPFLKDVLKEVSEGEDPLLILSEVPLDEAKALLEEGKIRGYITAENPIRLHVKSSGFSQNILRLFLDNVNQRFAVVEDVTAQDPAALEAVFSAMEEERDFTREKEKTTAPPSQVLNYFYSLIAMACMYGAFFGADEVTDIQANISDRAARINVAPVHKLKDFLASSTASYVVLMVNMSILLLFLRFVLGIEFGDRVLLLVLTTFVGTMTGISFGAFVSSLVKKGENLKVAIIITVSMTGSFLAGMMYAQMKYIVYDKAPILAYINPVNLITDSFYSLYYFEDLGRYVMNILILLVMTIVFSLGTYMVLRRRKYASI</sequence>
<comment type="subcellular location">
    <subcellularLocation>
        <location evidence="1">Membrane</location>
        <topology evidence="1">Multi-pass membrane protein</topology>
    </subcellularLocation>
</comment>
<feature type="transmembrane region" description="Helical" evidence="5">
    <location>
        <begin position="224"/>
        <end position="246"/>
    </location>
</feature>
<feature type="transmembrane region" description="Helical" evidence="5">
    <location>
        <begin position="322"/>
        <end position="342"/>
    </location>
</feature>
<name>A0A939HBL3_9CLOT</name>
<feature type="domain" description="ABC-2 type transporter transmembrane" evidence="6">
    <location>
        <begin position="17"/>
        <end position="364"/>
    </location>
</feature>
<feature type="transmembrane region" description="Helical" evidence="5">
    <location>
        <begin position="176"/>
        <end position="196"/>
    </location>
</feature>
<evidence type="ECO:0000256" key="4">
    <source>
        <dbReference type="ARBA" id="ARBA00023136"/>
    </source>
</evidence>
<feature type="transmembrane region" description="Helical" evidence="5">
    <location>
        <begin position="348"/>
        <end position="370"/>
    </location>
</feature>
<evidence type="ECO:0000259" key="6">
    <source>
        <dbReference type="Pfam" id="PF12698"/>
    </source>
</evidence>
<accession>A0A939HBL3</accession>
<evidence type="ECO:0000313" key="8">
    <source>
        <dbReference type="Proteomes" id="UP000664218"/>
    </source>
</evidence>
<dbReference type="PANTHER" id="PTHR43027">
    <property type="entry name" value="DOXORUBICIN RESISTANCE ABC TRANSPORTER PERMEASE PROTEIN DRRC-RELATED"/>
    <property type="match status" value="1"/>
</dbReference>
<protein>
    <submittedName>
        <fullName evidence="7">ABC transporter permease</fullName>
    </submittedName>
</protein>
<proteinExistence type="predicted"/>
<comment type="caution">
    <text evidence="7">The sequence shown here is derived from an EMBL/GenBank/DDBJ whole genome shotgun (WGS) entry which is preliminary data.</text>
</comment>
<dbReference type="PANTHER" id="PTHR43027:SF1">
    <property type="entry name" value="DOXORUBICIN RESISTANCE ABC TRANSPORTER PERMEASE PROTEIN DRRC-RELATED"/>
    <property type="match status" value="1"/>
</dbReference>
<keyword evidence="2 5" id="KW-0812">Transmembrane</keyword>
<evidence type="ECO:0000256" key="2">
    <source>
        <dbReference type="ARBA" id="ARBA00022692"/>
    </source>
</evidence>
<evidence type="ECO:0000256" key="1">
    <source>
        <dbReference type="ARBA" id="ARBA00004141"/>
    </source>
</evidence>
<dbReference type="GO" id="GO:0140359">
    <property type="term" value="F:ABC-type transporter activity"/>
    <property type="evidence" value="ECO:0007669"/>
    <property type="project" value="InterPro"/>
</dbReference>
<dbReference type="RefSeq" id="WP_207599520.1">
    <property type="nucleotide sequence ID" value="NZ_JAFNJU010000005.1"/>
</dbReference>
<evidence type="ECO:0000256" key="5">
    <source>
        <dbReference type="SAM" id="Phobius"/>
    </source>
</evidence>
<keyword evidence="3 5" id="KW-1133">Transmembrane helix</keyword>
<dbReference type="EMBL" id="JAFNJU010000005">
    <property type="protein sequence ID" value="MBO1265001.1"/>
    <property type="molecule type" value="Genomic_DNA"/>
</dbReference>
<evidence type="ECO:0000313" key="7">
    <source>
        <dbReference type="EMBL" id="MBO1265001.1"/>
    </source>
</evidence>
<feature type="transmembrane region" description="Helical" evidence="5">
    <location>
        <begin position="20"/>
        <end position="38"/>
    </location>
</feature>
<reference evidence="7" key="1">
    <citation type="submission" date="2021-03" db="EMBL/GenBank/DDBJ databases">
        <title>Proteiniclasticum marinus sp. nov., isolated from tidal flat sediment.</title>
        <authorList>
            <person name="Namirimu T."/>
            <person name="Yang J.-A."/>
            <person name="Yang S.-H."/>
            <person name="Kim Y.-J."/>
            <person name="Kwon K.K."/>
        </authorList>
    </citation>
    <scope>NUCLEOTIDE SEQUENCE</scope>
    <source>
        <strain evidence="7">SCR006</strain>
    </source>
</reference>
<feature type="transmembrane region" description="Helical" evidence="5">
    <location>
        <begin position="291"/>
        <end position="310"/>
    </location>
</feature>
<evidence type="ECO:0000256" key="3">
    <source>
        <dbReference type="ARBA" id="ARBA00022989"/>
    </source>
</evidence>
<dbReference type="Pfam" id="PF12698">
    <property type="entry name" value="ABC2_membrane_3"/>
    <property type="match status" value="1"/>
</dbReference>
<organism evidence="7 8">
    <name type="scientific">Proteiniclasticum aestuarii</name>
    <dbReference type="NCBI Taxonomy" id="2817862"/>
    <lineage>
        <taxon>Bacteria</taxon>
        <taxon>Bacillati</taxon>
        <taxon>Bacillota</taxon>
        <taxon>Clostridia</taxon>
        <taxon>Eubacteriales</taxon>
        <taxon>Clostridiaceae</taxon>
        <taxon>Proteiniclasticum</taxon>
    </lineage>
</organism>
<dbReference type="Proteomes" id="UP000664218">
    <property type="component" value="Unassembled WGS sequence"/>
</dbReference>
<dbReference type="InterPro" id="IPR052902">
    <property type="entry name" value="ABC-2_transporter"/>
</dbReference>
<gene>
    <name evidence="7" type="ORF">J3A84_08170</name>
</gene>
<dbReference type="AlphaFoldDB" id="A0A939HBL3"/>
<feature type="transmembrane region" description="Helical" evidence="5">
    <location>
        <begin position="258"/>
        <end position="279"/>
    </location>
</feature>
<keyword evidence="4 5" id="KW-0472">Membrane</keyword>
<dbReference type="InterPro" id="IPR013525">
    <property type="entry name" value="ABC2_TM"/>
</dbReference>
<dbReference type="GO" id="GO:0016020">
    <property type="term" value="C:membrane"/>
    <property type="evidence" value="ECO:0007669"/>
    <property type="project" value="UniProtKB-SubCell"/>
</dbReference>
<keyword evidence="8" id="KW-1185">Reference proteome</keyword>